<dbReference type="Gene3D" id="2.170.16.10">
    <property type="entry name" value="Hedgehog/Intein (Hint) domain"/>
    <property type="match status" value="1"/>
</dbReference>
<gene>
    <name evidence="3" type="ORF">KIN_07860</name>
</gene>
<dbReference type="OrthoDB" id="6305173at2"/>
<feature type="region of interest" description="Disordered" evidence="1">
    <location>
        <begin position="37"/>
        <end position="57"/>
    </location>
</feature>
<dbReference type="EMBL" id="BLJE01000001">
    <property type="protein sequence ID" value="GFE63712.1"/>
    <property type="molecule type" value="Genomic_DNA"/>
</dbReference>
<organism evidence="3 4">
    <name type="scientific">Litoreibacter roseus</name>
    <dbReference type="NCBI Taxonomy" id="2601869"/>
    <lineage>
        <taxon>Bacteria</taxon>
        <taxon>Pseudomonadati</taxon>
        <taxon>Pseudomonadota</taxon>
        <taxon>Alphaproteobacteria</taxon>
        <taxon>Rhodobacterales</taxon>
        <taxon>Roseobacteraceae</taxon>
        <taxon>Litoreibacter</taxon>
    </lineage>
</organism>
<proteinExistence type="predicted"/>
<evidence type="ECO:0000313" key="4">
    <source>
        <dbReference type="Proteomes" id="UP000436822"/>
    </source>
</evidence>
<dbReference type="Pfam" id="PF13403">
    <property type="entry name" value="Hint_2"/>
    <property type="match status" value="1"/>
</dbReference>
<accession>A0A6N6JER9</accession>
<name>A0A6N6JER9_9RHOB</name>
<dbReference type="InterPro" id="IPR028992">
    <property type="entry name" value="Hedgehog/Intein_dom"/>
</dbReference>
<dbReference type="RefSeq" id="WP_159804622.1">
    <property type="nucleotide sequence ID" value="NZ_BLJE01000001.1"/>
</dbReference>
<dbReference type="SUPFAM" id="SSF51294">
    <property type="entry name" value="Hedgehog/intein (Hint) domain"/>
    <property type="match status" value="1"/>
</dbReference>
<protein>
    <recommendedName>
        <fullName evidence="2">Hedgehog/Intein (Hint) domain-containing protein</fullName>
    </recommendedName>
</protein>
<evidence type="ECO:0000256" key="1">
    <source>
        <dbReference type="SAM" id="MobiDB-lite"/>
    </source>
</evidence>
<sequence>MPNFFIWSNSDLGIGSLSNAVNGGNFLVGAGEPSVARVSDDEGNFDDDRSNNGQVQDPNLNQFLTENLVVDGATLGTTGETIYNAAESRIINNTTGEIGRLLYVTVGGTSGNDFVGYALTIPVSEGDVISISNFSVVATQPYSTMVACFARGTLIETTDGHVAVEALFAGQEVMTQDRGPQPIRWVGSTRVAAEGDHAPIVIGKGMFQNTRDLVVSPQHRILLRGWQAELLFGETEILVAAKHLTTSDRVYVRSGGEIEYFHILFDQHEIIYAECAACESFHPGAVTLGGLDTDQREELYGLFPDLRFWPDSFGQSARLSVKGQEAATLGDLAH</sequence>
<evidence type="ECO:0000313" key="3">
    <source>
        <dbReference type="EMBL" id="GFE63712.1"/>
    </source>
</evidence>
<feature type="domain" description="Hedgehog/Intein (Hint)" evidence="2">
    <location>
        <begin position="148"/>
        <end position="284"/>
    </location>
</feature>
<reference evidence="3 4" key="1">
    <citation type="submission" date="2019-12" db="EMBL/GenBank/DDBJ databases">
        <title>Litoreibacter badius sp. nov., a novel bacteriochlorophyll a-containing bacterium in the genus Litoreibacter.</title>
        <authorList>
            <person name="Kanamuro M."/>
            <person name="Takabe Y."/>
            <person name="Mori K."/>
            <person name="Takaichi S."/>
            <person name="Hanada S."/>
        </authorList>
    </citation>
    <scope>NUCLEOTIDE SEQUENCE [LARGE SCALE GENOMIC DNA]</scope>
    <source>
        <strain evidence="3 4">K6</strain>
    </source>
</reference>
<dbReference type="Proteomes" id="UP000436822">
    <property type="component" value="Unassembled WGS sequence"/>
</dbReference>
<comment type="caution">
    <text evidence="3">The sequence shown here is derived from an EMBL/GenBank/DDBJ whole genome shotgun (WGS) entry which is preliminary data.</text>
</comment>
<dbReference type="AlphaFoldDB" id="A0A6N6JER9"/>
<keyword evidence="4" id="KW-1185">Reference proteome</keyword>
<dbReference type="InterPro" id="IPR036844">
    <property type="entry name" value="Hint_dom_sf"/>
</dbReference>
<evidence type="ECO:0000259" key="2">
    <source>
        <dbReference type="Pfam" id="PF13403"/>
    </source>
</evidence>